<feature type="region of interest" description="Disordered" evidence="1">
    <location>
        <begin position="29"/>
        <end position="136"/>
    </location>
</feature>
<feature type="domain" description="WW" evidence="2">
    <location>
        <begin position="1"/>
        <end position="34"/>
    </location>
</feature>
<evidence type="ECO:0000313" key="3">
    <source>
        <dbReference type="EMBL" id="RKP05133.1"/>
    </source>
</evidence>
<dbReference type="GO" id="GO:0005960">
    <property type="term" value="C:glycine cleavage complex"/>
    <property type="evidence" value="ECO:0007669"/>
    <property type="project" value="InterPro"/>
</dbReference>
<dbReference type="GO" id="GO:0005737">
    <property type="term" value="C:cytoplasm"/>
    <property type="evidence" value="ECO:0007669"/>
    <property type="project" value="TreeGrafter"/>
</dbReference>
<evidence type="ECO:0000313" key="4">
    <source>
        <dbReference type="Proteomes" id="UP000271241"/>
    </source>
</evidence>
<reference evidence="4" key="1">
    <citation type="journal article" date="2018" name="Nat. Microbiol.">
        <title>Leveraging single-cell genomics to expand the fungal tree of life.</title>
        <authorList>
            <person name="Ahrendt S.R."/>
            <person name="Quandt C.A."/>
            <person name="Ciobanu D."/>
            <person name="Clum A."/>
            <person name="Salamov A."/>
            <person name="Andreopoulos B."/>
            <person name="Cheng J.F."/>
            <person name="Woyke T."/>
            <person name="Pelin A."/>
            <person name="Henrissat B."/>
            <person name="Reynolds N.K."/>
            <person name="Benny G.L."/>
            <person name="Smith M.E."/>
            <person name="James T.Y."/>
            <person name="Grigoriev I.V."/>
        </authorList>
    </citation>
    <scope>NUCLEOTIDE SEQUENCE [LARGE SCALE GENOMIC DNA]</scope>
    <source>
        <strain evidence="4">RSA 1356</strain>
    </source>
</reference>
<dbReference type="InterPro" id="IPR002930">
    <property type="entry name" value="GCV_H"/>
</dbReference>
<dbReference type="Gene3D" id="2.40.50.100">
    <property type="match status" value="1"/>
</dbReference>
<dbReference type="SUPFAM" id="SSF51045">
    <property type="entry name" value="WW domain"/>
    <property type="match status" value="1"/>
</dbReference>
<sequence length="462" mass="46498">MANGWVISQYDQASGRYFYVDTATGASSWDDPRPAYYASQSSGASTPAPNMPSNISSPGGPGYPPVSMPGGPSGGPGYPPMSMPGDSSGSGGYPTTPIPSGGAPGSSDKTGLPPAGAPLNGPPSLPGYSAAPGYGGPPGQPGYGAAPGYGGPPGQPGYGAAPGYGGPPGQPGYGAAPGYGAQPPPQNASYNSPDAGSSSKIGLGGAAAMAGGAGLLGMMAGKLSGGHGNSGMLGNMMQGGNPMKPNKPPKPGKTGGMGMAGGAAAVLGGGALGYMAGHMVGGHGKKHKKKGKGWGGKGWKGWKGKGWKGKGWKGFGKGWKYVHKQPAVGYRLLPSACLKCNRRGALDASLTRYYGLTQRCSAPSIIVFVKEANAPIAGEVLENSSEPINNPEMINSDAETDGWLAKVRPTNASNVNKFMDKNAYGKFVQQHYAAANAKEWSIIKVLYAVTSTVQYADQDKVP</sequence>
<dbReference type="EMBL" id="KZ993250">
    <property type="protein sequence ID" value="RKP05133.1"/>
    <property type="molecule type" value="Genomic_DNA"/>
</dbReference>
<organism evidence="3 4">
    <name type="scientific">Thamnocephalis sphaerospora</name>
    <dbReference type="NCBI Taxonomy" id="78915"/>
    <lineage>
        <taxon>Eukaryota</taxon>
        <taxon>Fungi</taxon>
        <taxon>Fungi incertae sedis</taxon>
        <taxon>Zoopagomycota</taxon>
        <taxon>Zoopagomycotina</taxon>
        <taxon>Zoopagomycetes</taxon>
        <taxon>Zoopagales</taxon>
        <taxon>Sigmoideomycetaceae</taxon>
        <taxon>Thamnocephalis</taxon>
    </lineage>
</organism>
<gene>
    <name evidence="3" type="ORF">THASP1DRAFT_26320</name>
</gene>
<dbReference type="InterPro" id="IPR033753">
    <property type="entry name" value="GCV_H/Fam206"/>
</dbReference>
<dbReference type="STRING" id="78915.A0A4P9XHH3"/>
<keyword evidence="4" id="KW-1185">Reference proteome</keyword>
<dbReference type="CDD" id="cd00201">
    <property type="entry name" value="WW"/>
    <property type="match status" value="1"/>
</dbReference>
<evidence type="ECO:0000259" key="2">
    <source>
        <dbReference type="PROSITE" id="PS50020"/>
    </source>
</evidence>
<feature type="compositionally biased region" description="Low complexity" evidence="1">
    <location>
        <begin position="83"/>
        <end position="101"/>
    </location>
</feature>
<dbReference type="PANTHER" id="PTHR11715">
    <property type="entry name" value="GLYCINE CLEAVAGE SYSTEM H PROTEIN"/>
    <property type="match status" value="1"/>
</dbReference>
<feature type="compositionally biased region" description="Polar residues" evidence="1">
    <location>
        <begin position="187"/>
        <end position="199"/>
    </location>
</feature>
<feature type="compositionally biased region" description="Gly residues" evidence="1">
    <location>
        <begin position="157"/>
        <end position="177"/>
    </location>
</feature>
<dbReference type="PANTHER" id="PTHR11715:SF3">
    <property type="entry name" value="GLYCINE CLEAVAGE SYSTEM H PROTEIN-RELATED"/>
    <property type="match status" value="1"/>
</dbReference>
<feature type="compositionally biased region" description="Polar residues" evidence="1">
    <location>
        <begin position="38"/>
        <end position="48"/>
    </location>
</feature>
<dbReference type="SUPFAM" id="SSF51230">
    <property type="entry name" value="Single hybrid motif"/>
    <property type="match status" value="1"/>
</dbReference>
<dbReference type="Pfam" id="PF00397">
    <property type="entry name" value="WW"/>
    <property type="match status" value="1"/>
</dbReference>
<evidence type="ECO:0000256" key="1">
    <source>
        <dbReference type="SAM" id="MobiDB-lite"/>
    </source>
</evidence>
<dbReference type="GO" id="GO:0009249">
    <property type="term" value="P:protein lipoylation"/>
    <property type="evidence" value="ECO:0007669"/>
    <property type="project" value="TreeGrafter"/>
</dbReference>
<dbReference type="InterPro" id="IPR036020">
    <property type="entry name" value="WW_dom_sf"/>
</dbReference>
<dbReference type="PROSITE" id="PS50020">
    <property type="entry name" value="WW_DOMAIN_2"/>
    <property type="match status" value="1"/>
</dbReference>
<dbReference type="GO" id="GO:0019464">
    <property type="term" value="P:glycine decarboxylation via glycine cleavage system"/>
    <property type="evidence" value="ECO:0007669"/>
    <property type="project" value="InterPro"/>
</dbReference>
<dbReference type="InterPro" id="IPR011053">
    <property type="entry name" value="Single_hybrid_motif"/>
</dbReference>
<dbReference type="Gene3D" id="2.20.70.10">
    <property type="match status" value="1"/>
</dbReference>
<dbReference type="OrthoDB" id="2367685at2759"/>
<dbReference type="InterPro" id="IPR001202">
    <property type="entry name" value="WW_dom"/>
</dbReference>
<protein>
    <recommendedName>
        <fullName evidence="2">WW domain-containing protein</fullName>
    </recommendedName>
</protein>
<accession>A0A4P9XHH3</accession>
<dbReference type="Proteomes" id="UP000271241">
    <property type="component" value="Unassembled WGS sequence"/>
</dbReference>
<proteinExistence type="predicted"/>
<dbReference type="Pfam" id="PF01597">
    <property type="entry name" value="GCV_H"/>
    <property type="match status" value="1"/>
</dbReference>
<feature type="region of interest" description="Disordered" evidence="1">
    <location>
        <begin position="157"/>
        <end position="199"/>
    </location>
</feature>
<name>A0A4P9XHH3_9FUNG</name>
<dbReference type="AlphaFoldDB" id="A0A4P9XHH3"/>